<dbReference type="Proteomes" id="UP001500711">
    <property type="component" value="Unassembled WGS sequence"/>
</dbReference>
<evidence type="ECO:0000259" key="3">
    <source>
        <dbReference type="SMART" id="SM00822"/>
    </source>
</evidence>
<keyword evidence="1" id="KW-0596">Phosphopantetheine</keyword>
<evidence type="ECO:0000313" key="5">
    <source>
        <dbReference type="Proteomes" id="UP001500711"/>
    </source>
</evidence>
<organism evidence="4 5">
    <name type="scientific">Lentzea roselyniae</name>
    <dbReference type="NCBI Taxonomy" id="531940"/>
    <lineage>
        <taxon>Bacteria</taxon>
        <taxon>Bacillati</taxon>
        <taxon>Actinomycetota</taxon>
        <taxon>Actinomycetes</taxon>
        <taxon>Pseudonocardiales</taxon>
        <taxon>Pseudonocardiaceae</taxon>
        <taxon>Lentzea</taxon>
    </lineage>
</organism>
<keyword evidence="2" id="KW-0597">Phosphoprotein</keyword>
<dbReference type="InterPro" id="IPR036291">
    <property type="entry name" value="NAD(P)-bd_dom_sf"/>
</dbReference>
<dbReference type="Pfam" id="PF08659">
    <property type="entry name" value="KR"/>
    <property type="match status" value="1"/>
</dbReference>
<dbReference type="InterPro" id="IPR050091">
    <property type="entry name" value="PKS_NRPS_Biosynth_Enz"/>
</dbReference>
<comment type="caution">
    <text evidence="4">The sequence shown here is derived from an EMBL/GenBank/DDBJ whole genome shotgun (WGS) entry which is preliminary data.</text>
</comment>
<dbReference type="InterPro" id="IPR013968">
    <property type="entry name" value="PKS_KR"/>
</dbReference>
<evidence type="ECO:0000313" key="4">
    <source>
        <dbReference type="EMBL" id="GAA3688975.1"/>
    </source>
</evidence>
<dbReference type="Gene3D" id="3.40.50.720">
    <property type="entry name" value="NAD(P)-binding Rossmann-like Domain"/>
    <property type="match status" value="1"/>
</dbReference>
<dbReference type="PANTHER" id="PTHR43775:SF37">
    <property type="entry name" value="SI:DKEY-61P9.11"/>
    <property type="match status" value="1"/>
</dbReference>
<name>A0ABP7CHT5_9PSEU</name>
<keyword evidence="5" id="KW-1185">Reference proteome</keyword>
<evidence type="ECO:0000256" key="1">
    <source>
        <dbReference type="ARBA" id="ARBA00022450"/>
    </source>
</evidence>
<gene>
    <name evidence="4" type="ORF">GCM10022267_89710</name>
</gene>
<sequence length="807" mass="87930">MTVQTLLPGSTPDTPAVRHHQVAWQPEGFTRPLDRLVYSPHPVSLPADADATWLVGRAVCLLGADTALVDQVGGELTKAGVVVRRPETDGSTPDGVDGIVDLNVLGSGYALTEQSWQEPMRQSARALHSVYDRWVGEARFGRHFYVTVTHLGGRMGYGGTRIPQPLSGAWAGLCKGLQYELPATAQKVVDVDDITPDRIARVLLLECGRWDLSEIGHLAGERTTLMSAKIPNPEPTLDLGPSDTVVITGGGRGIGFVAAEGLAAATGCRVVVTGREQPPAGHVWLDHDDEEFAAWRWRELQATEPGQLRETRLRIERATNARTIHQNLKSGRAKGLRIDYVPCDCTDPAQVRELFDRVGGPTVLMHNAGIDNAVRFNQQSPDTVVRVVSVKIDGLATMLAEIRRRPDLAAKLKLVSGVGSLSGRLGGMIGQVSYAAANDGLTRLNCWVRDELGIPAQTVLWHTWEGVGSIVRPHSAVRYTSTIEPSDGMAHWVREVLSGTQTEVLFMGRFGSAIVPHQLRNRLLLMYGNADYTRWTSADFHLGELTRYQLHREIECVNVLRRADHPCFADVTVGGRPAVPASVVLEHAISVGDWVGPYPWPRQHLQEITDIDIRIDALVFTEDELHLVKRGHGTPLPDGRWQVTVEVDRRDGTRVASVNLVYGESPAVVPAVDAADVTGEDQPLSAGQRYRSNGLVFRVPRWRKTTGGQEIALPAVTPTDLWMLPFEPEITLPSGVVEALLAVASANNDDMRVTISRIVVAPGSTKAVRLLSTQDGGAWTGVTESGMSVVRIEHCGFGGLRRTPDLN</sequence>
<accession>A0ABP7CHT5</accession>
<protein>
    <recommendedName>
        <fullName evidence="3">Ketoreductase domain-containing protein</fullName>
    </recommendedName>
</protein>
<dbReference type="PANTHER" id="PTHR43775">
    <property type="entry name" value="FATTY ACID SYNTHASE"/>
    <property type="match status" value="1"/>
</dbReference>
<reference evidence="5" key="1">
    <citation type="journal article" date="2019" name="Int. J. Syst. Evol. Microbiol.">
        <title>The Global Catalogue of Microorganisms (GCM) 10K type strain sequencing project: providing services to taxonomists for standard genome sequencing and annotation.</title>
        <authorList>
            <consortium name="The Broad Institute Genomics Platform"/>
            <consortium name="The Broad Institute Genome Sequencing Center for Infectious Disease"/>
            <person name="Wu L."/>
            <person name="Ma J."/>
        </authorList>
    </citation>
    <scope>NUCLEOTIDE SEQUENCE [LARGE SCALE GENOMIC DNA]</scope>
    <source>
        <strain evidence="5">JCM 17494</strain>
    </source>
</reference>
<evidence type="ECO:0000256" key="2">
    <source>
        <dbReference type="ARBA" id="ARBA00022553"/>
    </source>
</evidence>
<dbReference type="InterPro" id="IPR057326">
    <property type="entry name" value="KR_dom"/>
</dbReference>
<dbReference type="InterPro" id="IPR042104">
    <property type="entry name" value="PKS_dehydratase_sf"/>
</dbReference>
<dbReference type="SMART" id="SM00822">
    <property type="entry name" value="PKS_KR"/>
    <property type="match status" value="1"/>
</dbReference>
<dbReference type="EMBL" id="BAABBE010000075">
    <property type="protein sequence ID" value="GAA3688975.1"/>
    <property type="molecule type" value="Genomic_DNA"/>
</dbReference>
<dbReference type="RefSeq" id="WP_346137245.1">
    <property type="nucleotide sequence ID" value="NZ_BAABBE010000075.1"/>
</dbReference>
<feature type="domain" description="Ketoreductase" evidence="3">
    <location>
        <begin position="243"/>
        <end position="467"/>
    </location>
</feature>
<proteinExistence type="predicted"/>
<dbReference type="SUPFAM" id="SSF51735">
    <property type="entry name" value="NAD(P)-binding Rossmann-fold domains"/>
    <property type="match status" value="2"/>
</dbReference>
<dbReference type="Gene3D" id="3.10.129.110">
    <property type="entry name" value="Polyketide synthase dehydratase"/>
    <property type="match status" value="1"/>
</dbReference>